<proteinExistence type="predicted"/>
<dbReference type="AlphaFoldDB" id="A0A0E9VGA7"/>
<name>A0A0E9VGA7_ANGAN</name>
<evidence type="ECO:0000313" key="1">
    <source>
        <dbReference type="EMBL" id="JAH77122.1"/>
    </source>
</evidence>
<dbReference type="EMBL" id="GBXM01031455">
    <property type="protein sequence ID" value="JAH77122.1"/>
    <property type="molecule type" value="Transcribed_RNA"/>
</dbReference>
<reference evidence="1" key="1">
    <citation type="submission" date="2014-11" db="EMBL/GenBank/DDBJ databases">
        <authorList>
            <person name="Amaro Gonzalez C."/>
        </authorList>
    </citation>
    <scope>NUCLEOTIDE SEQUENCE</scope>
</reference>
<organism evidence="1">
    <name type="scientific">Anguilla anguilla</name>
    <name type="common">European freshwater eel</name>
    <name type="synonym">Muraena anguilla</name>
    <dbReference type="NCBI Taxonomy" id="7936"/>
    <lineage>
        <taxon>Eukaryota</taxon>
        <taxon>Metazoa</taxon>
        <taxon>Chordata</taxon>
        <taxon>Craniata</taxon>
        <taxon>Vertebrata</taxon>
        <taxon>Euteleostomi</taxon>
        <taxon>Actinopterygii</taxon>
        <taxon>Neopterygii</taxon>
        <taxon>Teleostei</taxon>
        <taxon>Anguilliformes</taxon>
        <taxon>Anguillidae</taxon>
        <taxon>Anguilla</taxon>
    </lineage>
</organism>
<sequence>MKALQVEEIVKPQILDGQHPLPAYWTEPCQLPFLVPPV</sequence>
<accession>A0A0E9VGA7</accession>
<protein>
    <submittedName>
        <fullName evidence="1">Uncharacterized protein</fullName>
    </submittedName>
</protein>
<reference evidence="1" key="2">
    <citation type="journal article" date="2015" name="Fish Shellfish Immunol.">
        <title>Early steps in the European eel (Anguilla anguilla)-Vibrio vulnificus interaction in the gills: Role of the RtxA13 toxin.</title>
        <authorList>
            <person name="Callol A."/>
            <person name="Pajuelo D."/>
            <person name="Ebbesson L."/>
            <person name="Teles M."/>
            <person name="MacKenzie S."/>
            <person name="Amaro C."/>
        </authorList>
    </citation>
    <scope>NUCLEOTIDE SEQUENCE</scope>
</reference>